<dbReference type="PANTHER" id="PTHR46060:SF1">
    <property type="entry name" value="MARINER MOS1 TRANSPOSASE-LIKE PROTEIN"/>
    <property type="match status" value="1"/>
</dbReference>
<dbReference type="PANTHER" id="PTHR46060">
    <property type="entry name" value="MARINER MOS1 TRANSPOSASE-LIKE PROTEIN"/>
    <property type="match status" value="1"/>
</dbReference>
<evidence type="ECO:0000313" key="2">
    <source>
        <dbReference type="Proteomes" id="UP000008237"/>
    </source>
</evidence>
<accession>E2BI69</accession>
<feature type="non-terminal residue" evidence="1">
    <location>
        <position position="1"/>
    </location>
</feature>
<sequence length="91" mass="10719">KQPGLQHKQIIFHQDNAPTHKSVLSMFKFNELKYKLLDHPLYSPDLAPSDFRNLKQFLRGKHFLSNEEAIAAVEAYFVDFPETYFRDGVFF</sequence>
<keyword evidence="1" id="KW-0808">Transferase</keyword>
<reference evidence="1 2" key="1">
    <citation type="journal article" date="2010" name="Science">
        <title>Genomic comparison of the ants Camponotus floridanus and Harpegnathos saltator.</title>
        <authorList>
            <person name="Bonasio R."/>
            <person name="Zhang G."/>
            <person name="Ye C."/>
            <person name="Mutti N.S."/>
            <person name="Fang X."/>
            <person name="Qin N."/>
            <person name="Donahue G."/>
            <person name="Yang P."/>
            <person name="Li Q."/>
            <person name="Li C."/>
            <person name="Zhang P."/>
            <person name="Huang Z."/>
            <person name="Berger S.L."/>
            <person name="Reinberg D."/>
            <person name="Wang J."/>
            <person name="Liebig J."/>
        </authorList>
    </citation>
    <scope>NUCLEOTIDE SEQUENCE [LARGE SCALE GENOMIC DNA]</scope>
    <source>
        <strain evidence="1 2">R22 G/1</strain>
    </source>
</reference>
<protein>
    <submittedName>
        <fullName evidence="1">Histone-lysine N-methyltransferase SETMAR</fullName>
    </submittedName>
</protein>
<dbReference type="InParanoid" id="E2BI69"/>
<dbReference type="GO" id="GO:0008168">
    <property type="term" value="F:methyltransferase activity"/>
    <property type="evidence" value="ECO:0007669"/>
    <property type="project" value="UniProtKB-KW"/>
</dbReference>
<name>E2BI69_HARSA</name>
<keyword evidence="1" id="KW-0489">Methyltransferase</keyword>
<feature type="non-terminal residue" evidence="1">
    <location>
        <position position="91"/>
    </location>
</feature>
<dbReference type="InterPro" id="IPR052709">
    <property type="entry name" value="Transposase-MT_Hybrid"/>
</dbReference>
<gene>
    <name evidence="1" type="ORF">EAI_12750</name>
</gene>
<dbReference type="GO" id="GO:0003676">
    <property type="term" value="F:nucleic acid binding"/>
    <property type="evidence" value="ECO:0007669"/>
    <property type="project" value="InterPro"/>
</dbReference>
<dbReference type="OrthoDB" id="7552988at2759"/>
<dbReference type="GO" id="GO:0032259">
    <property type="term" value="P:methylation"/>
    <property type="evidence" value="ECO:0007669"/>
    <property type="project" value="UniProtKB-KW"/>
</dbReference>
<dbReference type="Gene3D" id="3.30.420.10">
    <property type="entry name" value="Ribonuclease H-like superfamily/Ribonuclease H"/>
    <property type="match status" value="1"/>
</dbReference>
<evidence type="ECO:0000313" key="1">
    <source>
        <dbReference type="EMBL" id="EFN84600.1"/>
    </source>
</evidence>
<organism evidence="2">
    <name type="scientific">Harpegnathos saltator</name>
    <name type="common">Jerdon's jumping ant</name>
    <dbReference type="NCBI Taxonomy" id="610380"/>
    <lineage>
        <taxon>Eukaryota</taxon>
        <taxon>Metazoa</taxon>
        <taxon>Ecdysozoa</taxon>
        <taxon>Arthropoda</taxon>
        <taxon>Hexapoda</taxon>
        <taxon>Insecta</taxon>
        <taxon>Pterygota</taxon>
        <taxon>Neoptera</taxon>
        <taxon>Endopterygota</taxon>
        <taxon>Hymenoptera</taxon>
        <taxon>Apocrita</taxon>
        <taxon>Aculeata</taxon>
        <taxon>Formicoidea</taxon>
        <taxon>Formicidae</taxon>
        <taxon>Ponerinae</taxon>
        <taxon>Ponerini</taxon>
        <taxon>Harpegnathos</taxon>
    </lineage>
</organism>
<dbReference type="EMBL" id="GL448457">
    <property type="protein sequence ID" value="EFN84600.1"/>
    <property type="molecule type" value="Genomic_DNA"/>
</dbReference>
<dbReference type="AlphaFoldDB" id="E2BI69"/>
<keyword evidence="2" id="KW-1185">Reference proteome</keyword>
<dbReference type="Proteomes" id="UP000008237">
    <property type="component" value="Unassembled WGS sequence"/>
</dbReference>
<proteinExistence type="predicted"/>
<dbReference type="InterPro" id="IPR036397">
    <property type="entry name" value="RNaseH_sf"/>
</dbReference>